<evidence type="ECO:0000313" key="2">
    <source>
        <dbReference type="EMBL" id="SCW62694.1"/>
    </source>
</evidence>
<gene>
    <name evidence="2" type="ORF">SAMN02927928_2320</name>
</gene>
<dbReference type="AlphaFoldDB" id="A0A1G4S0N2"/>
<evidence type="ECO:0000259" key="1">
    <source>
        <dbReference type="Pfam" id="PF13661"/>
    </source>
</evidence>
<dbReference type="InterPro" id="IPR039558">
    <property type="entry name" value="TPA1/OFD1_N"/>
</dbReference>
<dbReference type="RefSeq" id="WP_090647945.1">
    <property type="nucleotide sequence ID" value="NZ_CBCRYE010000001.1"/>
</dbReference>
<feature type="domain" description="Prolyl 3,4-dihydroxylase TPA1/OFD1 N-terminal" evidence="1">
    <location>
        <begin position="139"/>
        <end position="225"/>
    </location>
</feature>
<dbReference type="STRING" id="260084.SAMN02927928_2320"/>
<dbReference type="OrthoDB" id="9783171at2"/>
<reference evidence="3" key="1">
    <citation type="submission" date="2016-10" db="EMBL/GenBank/DDBJ databases">
        <authorList>
            <person name="Varghese N."/>
            <person name="Submissions S."/>
        </authorList>
    </citation>
    <scope>NUCLEOTIDE SEQUENCE [LARGE SCALE GENOMIC DNA]</scope>
    <source>
        <strain evidence="3">CGMCC 1.3431</strain>
    </source>
</reference>
<proteinExistence type="predicted"/>
<dbReference type="Pfam" id="PF13661">
    <property type="entry name" value="2OG-FeII_Oxy_4"/>
    <property type="match status" value="1"/>
</dbReference>
<dbReference type="Proteomes" id="UP000199150">
    <property type="component" value="Unassembled WGS sequence"/>
</dbReference>
<name>A0A1G4S0N2_9CAUL</name>
<evidence type="ECO:0000313" key="3">
    <source>
        <dbReference type="Proteomes" id="UP000199150"/>
    </source>
</evidence>
<organism evidence="2 3">
    <name type="scientific">Asticcacaulis taihuensis</name>
    <dbReference type="NCBI Taxonomy" id="260084"/>
    <lineage>
        <taxon>Bacteria</taxon>
        <taxon>Pseudomonadati</taxon>
        <taxon>Pseudomonadota</taxon>
        <taxon>Alphaproteobacteria</taxon>
        <taxon>Caulobacterales</taxon>
        <taxon>Caulobacteraceae</taxon>
        <taxon>Asticcacaulis</taxon>
    </lineage>
</organism>
<keyword evidence="3" id="KW-1185">Reference proteome</keyword>
<dbReference type="Gene3D" id="2.60.120.620">
    <property type="entry name" value="q2cbj1_9rhob like domain"/>
    <property type="match status" value="1"/>
</dbReference>
<sequence length="226" mass="24908">MPTLLTDQYDIKGYESRFTGKGRIRLEGALPEDHAQRVHHALEQQTPWDLQIVTKDGKPAILSRAELETLSPEIIQTRLQDAAERAQTGLSYLRLGLDLIEADTIALAPFANLLKSEAFAAFCGRLTGLSGLELASLDAVCYRNGDFFTQHTDNSARLCFEWNFTQGWRSDWGGQMLFHSPSGDIEGGIMPRFNDLSLCAGDQPRSIASVAPYAGGPRFSITGRFG</sequence>
<accession>A0A1G4S0N2</accession>
<protein>
    <submittedName>
        <fullName evidence="2">Proline 4-hydroxylase (Includes Rps23 Pro-64 3,4-dihydroxylase Tpa1), contains SM-20 domain</fullName>
    </submittedName>
</protein>
<dbReference type="EMBL" id="FMTS01000003">
    <property type="protein sequence ID" value="SCW62694.1"/>
    <property type="molecule type" value="Genomic_DNA"/>
</dbReference>